<proteinExistence type="predicted"/>
<dbReference type="PRINTS" id="PR00069">
    <property type="entry name" value="ALDKETRDTASE"/>
</dbReference>
<evidence type="ECO:0000259" key="4">
    <source>
        <dbReference type="Pfam" id="PF00248"/>
    </source>
</evidence>
<dbReference type="GO" id="GO:0016491">
    <property type="term" value="F:oxidoreductase activity"/>
    <property type="evidence" value="ECO:0007669"/>
    <property type="project" value="InterPro"/>
</dbReference>
<name>A0A0G0WBK6_UNCC2</name>
<evidence type="ECO:0000256" key="1">
    <source>
        <dbReference type="PIRSR" id="PIRSR000097-1"/>
    </source>
</evidence>
<evidence type="ECO:0000313" key="6">
    <source>
        <dbReference type="Proteomes" id="UP000033869"/>
    </source>
</evidence>
<gene>
    <name evidence="5" type="ORF">UU65_C0002G0235</name>
</gene>
<sequence>MKIPTKKLKNGFELPVYGLGLWEVGGRLESDISKDSEEIKGIQANLDSGVTHIDTAELYGNGHAEELLGQAIRGFDREELFIASKVGHDGKLSYDRVRKSFEASLKRIGTDYLDLYYLHLYPKHGYSIEETMKAMNELKDQGLIKNIGLSNVTPNRFKEAQKYSDHKIVCNQVHYNLQYREVEDKKVLSFCQDNDVMLVAWRPLQKGLLPESDLILKIAKKYEKTPAQIALNWLISQDSVVTIVKTSNVDHLKENLGAVDWTMEKEDIARIRKEFPNQELVSEAIPLDYEGEIAP</sequence>
<dbReference type="AlphaFoldDB" id="A0A0G0WBK6"/>
<dbReference type="Gene3D" id="3.20.20.100">
    <property type="entry name" value="NADP-dependent oxidoreductase domain"/>
    <property type="match status" value="1"/>
</dbReference>
<evidence type="ECO:0000313" key="5">
    <source>
        <dbReference type="EMBL" id="KKS09457.1"/>
    </source>
</evidence>
<evidence type="ECO:0000256" key="2">
    <source>
        <dbReference type="PIRSR" id="PIRSR000097-2"/>
    </source>
</evidence>
<dbReference type="SUPFAM" id="SSF51430">
    <property type="entry name" value="NAD(P)-linked oxidoreductase"/>
    <property type="match status" value="1"/>
</dbReference>
<dbReference type="Pfam" id="PF00248">
    <property type="entry name" value="Aldo_ket_red"/>
    <property type="match status" value="1"/>
</dbReference>
<feature type="domain" description="NADP-dependent oxidoreductase" evidence="4">
    <location>
        <begin position="18"/>
        <end position="273"/>
    </location>
</feature>
<dbReference type="InterPro" id="IPR020471">
    <property type="entry name" value="AKR"/>
</dbReference>
<dbReference type="PANTHER" id="PTHR43638:SF3">
    <property type="entry name" value="ALDEHYDE REDUCTASE"/>
    <property type="match status" value="1"/>
</dbReference>
<dbReference type="InterPro" id="IPR036812">
    <property type="entry name" value="NAD(P)_OxRdtase_dom_sf"/>
</dbReference>
<organism evidence="5 6">
    <name type="scientific">candidate division CPR2 bacterium GW2011_GWC1_41_48</name>
    <dbReference type="NCBI Taxonomy" id="1618344"/>
    <lineage>
        <taxon>Bacteria</taxon>
        <taxon>Bacteria division CPR2</taxon>
    </lineage>
</organism>
<feature type="binding site" evidence="2">
    <location>
        <position position="119"/>
    </location>
    <ligand>
        <name>substrate</name>
    </ligand>
</feature>
<comment type="caution">
    <text evidence="5">The sequence shown here is derived from an EMBL/GenBank/DDBJ whole genome shotgun (WGS) entry which is preliminary data.</text>
</comment>
<dbReference type="Proteomes" id="UP000033869">
    <property type="component" value="Unassembled WGS sequence"/>
</dbReference>
<feature type="site" description="Lowers pKa of active site Tyr" evidence="3">
    <location>
        <position position="85"/>
    </location>
</feature>
<evidence type="ECO:0000256" key="3">
    <source>
        <dbReference type="PIRSR" id="PIRSR000097-3"/>
    </source>
</evidence>
<dbReference type="PIRSF" id="PIRSF000097">
    <property type="entry name" value="AKR"/>
    <property type="match status" value="1"/>
</dbReference>
<protein>
    <submittedName>
        <fullName evidence="5">Aldo/keto reductase</fullName>
    </submittedName>
</protein>
<feature type="active site" description="Proton donor" evidence="1">
    <location>
        <position position="59"/>
    </location>
</feature>
<dbReference type="CDD" id="cd19072">
    <property type="entry name" value="AKR_AKR3F1-like"/>
    <property type="match status" value="1"/>
</dbReference>
<accession>A0A0G0WBK6</accession>
<dbReference type="EMBL" id="LCBL01000002">
    <property type="protein sequence ID" value="KKS09457.1"/>
    <property type="molecule type" value="Genomic_DNA"/>
</dbReference>
<dbReference type="PANTHER" id="PTHR43638">
    <property type="entry name" value="OXIDOREDUCTASE, ALDO/KETO REDUCTASE FAMILY PROTEIN"/>
    <property type="match status" value="1"/>
</dbReference>
<reference evidence="5 6" key="1">
    <citation type="journal article" date="2015" name="Nature">
        <title>rRNA introns, odd ribosomes, and small enigmatic genomes across a large radiation of phyla.</title>
        <authorList>
            <person name="Brown C.T."/>
            <person name="Hug L.A."/>
            <person name="Thomas B.C."/>
            <person name="Sharon I."/>
            <person name="Castelle C.J."/>
            <person name="Singh A."/>
            <person name="Wilkins M.J."/>
            <person name="Williams K.H."/>
            <person name="Banfield J.F."/>
        </authorList>
    </citation>
    <scope>NUCLEOTIDE SEQUENCE [LARGE SCALE GENOMIC DNA]</scope>
</reference>
<dbReference type="InterPro" id="IPR023210">
    <property type="entry name" value="NADP_OxRdtase_dom"/>
</dbReference>